<dbReference type="AlphaFoldDB" id="A0A6J4ZX78"/>
<dbReference type="Proteomes" id="UP000494249">
    <property type="component" value="Unassembled WGS sequence"/>
</dbReference>
<dbReference type="RefSeq" id="WP_051224606.1">
    <property type="nucleotide sequence ID" value="NZ_CADFGL010000001.1"/>
</dbReference>
<reference evidence="1 2" key="1">
    <citation type="submission" date="2020-04" db="EMBL/GenBank/DDBJ databases">
        <authorList>
            <person name="De Canck E."/>
        </authorList>
    </citation>
    <scope>NUCLEOTIDE SEQUENCE [LARGE SCALE GENOMIC DNA]</scope>
    <source>
        <strain evidence="1 2">LMG 22037</strain>
    </source>
</reference>
<evidence type="ECO:0000313" key="2">
    <source>
        <dbReference type="Proteomes" id="UP000494249"/>
    </source>
</evidence>
<dbReference type="InterPro" id="IPR010127">
    <property type="entry name" value="Phasin_subfam-1"/>
</dbReference>
<evidence type="ECO:0000313" key="1">
    <source>
        <dbReference type="EMBL" id="CAB3638541.1"/>
    </source>
</evidence>
<dbReference type="NCBIfam" id="TIGR01841">
    <property type="entry name" value="phasin"/>
    <property type="match status" value="1"/>
</dbReference>
<sequence>MTQLIPGTWLRAQSESIEQLFNMTRRCCDTVGHITELNLHAVRFALAQSEEAFVRACAAGSLPELLCLPTLLGSADFSEALSYGKQYWKILSDLEPDAVPSVPARLAAQRPHLLSDR</sequence>
<accession>A0A6J4ZX78</accession>
<gene>
    <name evidence="1" type="ORF">LMG22037_00074</name>
</gene>
<dbReference type="EMBL" id="CADIKB010000001">
    <property type="protein sequence ID" value="CAB3638541.1"/>
    <property type="molecule type" value="Genomic_DNA"/>
</dbReference>
<evidence type="ECO:0008006" key="3">
    <source>
        <dbReference type="Google" id="ProtNLM"/>
    </source>
</evidence>
<proteinExistence type="predicted"/>
<organism evidence="1 2">
    <name type="scientific">Paraburkholderia phenoliruptrix</name>
    <dbReference type="NCBI Taxonomy" id="252970"/>
    <lineage>
        <taxon>Bacteria</taxon>
        <taxon>Pseudomonadati</taxon>
        <taxon>Pseudomonadota</taxon>
        <taxon>Betaproteobacteria</taxon>
        <taxon>Burkholderiales</taxon>
        <taxon>Burkholderiaceae</taxon>
        <taxon>Paraburkholderia</taxon>
    </lineage>
</organism>
<name>A0A6J4ZX78_9BURK</name>
<protein>
    <recommendedName>
        <fullName evidence="3">Phasin domain-containing protein</fullName>
    </recommendedName>
</protein>